<feature type="compositionally biased region" description="Acidic residues" evidence="1">
    <location>
        <begin position="302"/>
        <end position="334"/>
    </location>
</feature>
<feature type="region of interest" description="Disordered" evidence="1">
    <location>
        <begin position="630"/>
        <end position="734"/>
    </location>
</feature>
<dbReference type="InterPro" id="IPR006640">
    <property type="entry name" value="SprT-like_domain"/>
</dbReference>
<evidence type="ECO:0000256" key="1">
    <source>
        <dbReference type="SAM" id="MobiDB-lite"/>
    </source>
</evidence>
<feature type="region of interest" description="Disordered" evidence="1">
    <location>
        <begin position="496"/>
        <end position="535"/>
    </location>
</feature>
<dbReference type="EMBL" id="CVRI01000044">
    <property type="protein sequence ID" value="CRK96648.1"/>
    <property type="molecule type" value="Genomic_DNA"/>
</dbReference>
<feature type="domain" description="SprT-like" evidence="2">
    <location>
        <begin position="884"/>
        <end position="1037"/>
    </location>
</feature>
<feature type="compositionally biased region" description="Basic and acidic residues" evidence="1">
    <location>
        <begin position="777"/>
        <end position="795"/>
    </location>
</feature>
<dbReference type="Proteomes" id="UP000183832">
    <property type="component" value="Unassembled WGS sequence"/>
</dbReference>
<dbReference type="GO" id="GO:0005634">
    <property type="term" value="C:nucleus"/>
    <property type="evidence" value="ECO:0007669"/>
    <property type="project" value="TreeGrafter"/>
</dbReference>
<organism evidence="3 4">
    <name type="scientific">Clunio marinus</name>
    <dbReference type="NCBI Taxonomy" id="568069"/>
    <lineage>
        <taxon>Eukaryota</taxon>
        <taxon>Metazoa</taxon>
        <taxon>Ecdysozoa</taxon>
        <taxon>Arthropoda</taxon>
        <taxon>Hexapoda</taxon>
        <taxon>Insecta</taxon>
        <taxon>Pterygota</taxon>
        <taxon>Neoptera</taxon>
        <taxon>Endopterygota</taxon>
        <taxon>Diptera</taxon>
        <taxon>Nematocera</taxon>
        <taxon>Chironomoidea</taxon>
        <taxon>Chironomidae</taxon>
        <taxon>Clunio</taxon>
    </lineage>
</organism>
<feature type="compositionally biased region" description="Polar residues" evidence="1">
    <location>
        <begin position="365"/>
        <end position="374"/>
    </location>
</feature>
<dbReference type="OrthoDB" id="20772at2759"/>
<gene>
    <name evidence="3" type="ORF">CLUMA_CG009862</name>
</gene>
<dbReference type="Pfam" id="PF17283">
    <property type="entry name" value="Zn_ribbon_SprT"/>
    <property type="match status" value="1"/>
</dbReference>
<feature type="compositionally biased region" description="Low complexity" evidence="1">
    <location>
        <begin position="825"/>
        <end position="840"/>
    </location>
</feature>
<feature type="region of interest" description="Disordered" evidence="1">
    <location>
        <begin position="431"/>
        <end position="471"/>
    </location>
</feature>
<feature type="compositionally biased region" description="Basic and acidic residues" evidence="1">
    <location>
        <begin position="513"/>
        <end position="525"/>
    </location>
</feature>
<feature type="region of interest" description="Disordered" evidence="1">
    <location>
        <begin position="746"/>
        <end position="840"/>
    </location>
</feature>
<dbReference type="InterPro" id="IPR035240">
    <property type="entry name" value="SprT_Zn_ribbon"/>
</dbReference>
<feature type="region of interest" description="Disordered" evidence="1">
    <location>
        <begin position="292"/>
        <end position="374"/>
    </location>
</feature>
<dbReference type="STRING" id="568069.A0A1J1I8Q7"/>
<proteinExistence type="predicted"/>
<feature type="compositionally biased region" description="Acidic residues" evidence="1">
    <location>
        <begin position="670"/>
        <end position="681"/>
    </location>
</feature>
<dbReference type="PANTHER" id="PTHR23099">
    <property type="entry name" value="TRANSCRIPTIONAL REGULATOR"/>
    <property type="match status" value="1"/>
</dbReference>
<evidence type="ECO:0000259" key="2">
    <source>
        <dbReference type="SMART" id="SM00731"/>
    </source>
</evidence>
<sequence length="1099" mass="124431">MNEKFGFLSNFPGLNLKLKKKANHVPIRGELTDNPPIRQNDALLTDDDDSSNDSDNNIPKEVSKKEKSKPIINRILESSTSSNLTNGAVVPENISSPLKNLSIRDTPVKKHKRSSGRVTLAETVVGSFSGNDLCSQMSEMNVKTKERQEKLLTPKNRNKVRDTVIGSFSDLDEDEVKSKLPDTVIGSFPDKSSTRKSKENAKVLKIRKRRELRDTIVGPFSDSEDEQEGNKKNEVPDTVIGSFGELSNVKVQPKVVNKKPRPPKPSLPETVIGFSESMMRTSSSFILTSTKIQQKIPKKDENEEIYSESDDNDDEGDEEDVITISDSDEEDISVDEPPLQDKSHFNCSTLCNPDESVSDKRESDTTLNRFFNNPPSIKNPDHVVTHSVIRGTRTIETVEKEVRNLNVSGDRLNNIEEADENFGDEIEIGETDLSDVQQTPQEENKEKEKNSDAQTLIPSQSEVVSSEELSESKIKRIKGKINISAHININLKIRIPSDDTTSSSSDESSSDSSPEKPKSTSKRNESNININLEKQKGMQGNVQIKTPTNLKSDRIDITKQNETTPKTPEIVLDDDLQEILTNLYGETWKTPQLLRSCKSKKVRQNLRKSIHANNFQNFIQDLPKEIESPKISSDEDEVKLSTPKAPIISSTKKKNLPSSTKTTPRYLEICDSDTPSEDSSGDDFNPNETWNASSDEEYKSEGERIKKRNVSRKSHKDEEIIFVPNNSDDDREKKLDELLYRYEFKKPQGMQTPDMKKPSKRKLFTHSHYEDEDEVVADERNERNEDARSSDKENELNTIEVIFPRPLPRPLPSNIKDSGKKKSPSVKNTKTTPKSKTQTPKLNLFPINKFGTYSFLKSLDAEGSQLLCDPEALSYRKNYKSKKNELTEKLFKLYNEKVFDGQLSEVQVIWNKKLLNTAGRCNNCRRNGIRESKIDLSDKVLTSADRLRCTLIHEMCHAATWILNGGNGHGATWKAWASKANQTFPELPKINVCHNYIIEYRYTYQCVNCKAKHQAHSKSKKVENIRCSVCKGPIELFLNKKNKDGEVVITPVAKEVRGFPKFVKMKYKEVKTPSKSHKDVMQILSSQFASLTVEQKQNL</sequence>
<feature type="compositionally biased region" description="Basic residues" evidence="1">
    <location>
        <begin position="705"/>
        <end position="714"/>
    </location>
</feature>
<evidence type="ECO:0000313" key="3">
    <source>
        <dbReference type="EMBL" id="CRK96648.1"/>
    </source>
</evidence>
<feature type="region of interest" description="Disordered" evidence="1">
    <location>
        <begin position="215"/>
        <end position="236"/>
    </location>
</feature>
<evidence type="ECO:0000313" key="4">
    <source>
        <dbReference type="Proteomes" id="UP000183832"/>
    </source>
</evidence>
<dbReference type="PANTHER" id="PTHR23099:SF0">
    <property type="entry name" value="GERM CELL NUCLEAR ACIDIC PROTEIN"/>
    <property type="match status" value="1"/>
</dbReference>
<dbReference type="GO" id="GO:0006974">
    <property type="term" value="P:DNA damage response"/>
    <property type="evidence" value="ECO:0007669"/>
    <property type="project" value="UniProtKB-ARBA"/>
</dbReference>
<keyword evidence="4" id="KW-1185">Reference proteome</keyword>
<dbReference type="Pfam" id="PF10263">
    <property type="entry name" value="SprT-like"/>
    <property type="match status" value="1"/>
</dbReference>
<feature type="compositionally biased region" description="Low complexity" evidence="1">
    <location>
        <begin position="498"/>
        <end position="512"/>
    </location>
</feature>
<name>A0A1J1I8Q7_9DIPT</name>
<reference evidence="3 4" key="1">
    <citation type="submission" date="2015-04" db="EMBL/GenBank/DDBJ databases">
        <authorList>
            <person name="Syromyatnikov M.Y."/>
            <person name="Popov V.N."/>
        </authorList>
    </citation>
    <scope>NUCLEOTIDE SEQUENCE [LARGE SCALE GENOMIC DNA]</scope>
</reference>
<feature type="compositionally biased region" description="Polar residues" evidence="1">
    <location>
        <begin position="526"/>
        <end position="535"/>
    </location>
</feature>
<feature type="compositionally biased region" description="Basic and acidic residues" evidence="1">
    <location>
        <begin position="442"/>
        <end position="451"/>
    </location>
</feature>
<protein>
    <submittedName>
        <fullName evidence="3">CLUMA_CG009862, isoform A</fullName>
    </submittedName>
</protein>
<feature type="region of interest" description="Disordered" evidence="1">
    <location>
        <begin position="27"/>
        <end position="69"/>
    </location>
</feature>
<dbReference type="AlphaFoldDB" id="A0A1J1I8Q7"/>
<accession>A0A1J1I8Q7</accession>
<dbReference type="SMART" id="SM00731">
    <property type="entry name" value="SprT"/>
    <property type="match status" value="1"/>
</dbReference>